<comment type="caution">
    <text evidence="1">The sequence shown here is derived from an EMBL/GenBank/DDBJ whole genome shotgun (WGS) entry which is preliminary data.</text>
</comment>
<dbReference type="EMBL" id="MHLY01000007">
    <property type="protein sequence ID" value="OGZ18732.1"/>
    <property type="molecule type" value="Genomic_DNA"/>
</dbReference>
<dbReference type="STRING" id="1801663.A2175_00385"/>
<gene>
    <name evidence="1" type="ORF">A2175_00385</name>
</gene>
<proteinExistence type="predicted"/>
<name>A0A1G2DZC5_9BACT</name>
<evidence type="ECO:0000313" key="2">
    <source>
        <dbReference type="Proteomes" id="UP000176755"/>
    </source>
</evidence>
<organism evidence="1 2">
    <name type="scientific">Candidatus Nealsonbacteria bacterium RBG_13_42_11</name>
    <dbReference type="NCBI Taxonomy" id="1801663"/>
    <lineage>
        <taxon>Bacteria</taxon>
        <taxon>Candidatus Nealsoniibacteriota</taxon>
    </lineage>
</organism>
<reference evidence="1 2" key="1">
    <citation type="journal article" date="2016" name="Nat. Commun.">
        <title>Thousands of microbial genomes shed light on interconnected biogeochemical processes in an aquifer system.</title>
        <authorList>
            <person name="Anantharaman K."/>
            <person name="Brown C.T."/>
            <person name="Hug L.A."/>
            <person name="Sharon I."/>
            <person name="Castelle C.J."/>
            <person name="Probst A.J."/>
            <person name="Thomas B.C."/>
            <person name="Singh A."/>
            <person name="Wilkins M.J."/>
            <person name="Karaoz U."/>
            <person name="Brodie E.L."/>
            <person name="Williams K.H."/>
            <person name="Hubbard S.S."/>
            <person name="Banfield J.F."/>
        </authorList>
    </citation>
    <scope>NUCLEOTIDE SEQUENCE [LARGE SCALE GENOMIC DNA]</scope>
</reference>
<dbReference type="AlphaFoldDB" id="A0A1G2DZC5"/>
<sequence>MVSKVESMKIKVGGEEKHSRHSFLFAQSIFEFWFTLNLLKGKNGGRVRVEIKSRQLVDNF</sequence>
<accession>A0A1G2DZC5</accession>
<dbReference type="Proteomes" id="UP000176755">
    <property type="component" value="Unassembled WGS sequence"/>
</dbReference>
<protein>
    <submittedName>
        <fullName evidence="1">Uncharacterized protein</fullName>
    </submittedName>
</protein>
<evidence type="ECO:0000313" key="1">
    <source>
        <dbReference type="EMBL" id="OGZ18732.1"/>
    </source>
</evidence>